<feature type="region of interest" description="Disordered" evidence="1">
    <location>
        <begin position="319"/>
        <end position="339"/>
    </location>
</feature>
<dbReference type="PANTHER" id="PTHR34954">
    <property type="entry name" value="EXPRESSED PROTEIN"/>
    <property type="match status" value="1"/>
</dbReference>
<evidence type="ECO:0000313" key="2">
    <source>
        <dbReference type="EMBL" id="WIA21737.1"/>
    </source>
</evidence>
<dbReference type="InterPro" id="IPR044160">
    <property type="entry name" value="TGD4-like"/>
</dbReference>
<proteinExistence type="predicted"/>
<dbReference type="Proteomes" id="UP001244341">
    <property type="component" value="Chromosome 13b"/>
</dbReference>
<keyword evidence="3" id="KW-1185">Reference proteome</keyword>
<accession>A0ABY8UN82</accession>
<organism evidence="2 3">
    <name type="scientific">Tetradesmus obliquus</name>
    <name type="common">Green alga</name>
    <name type="synonym">Acutodesmus obliquus</name>
    <dbReference type="NCBI Taxonomy" id="3088"/>
    <lineage>
        <taxon>Eukaryota</taxon>
        <taxon>Viridiplantae</taxon>
        <taxon>Chlorophyta</taxon>
        <taxon>core chlorophytes</taxon>
        <taxon>Chlorophyceae</taxon>
        <taxon>CS clade</taxon>
        <taxon>Sphaeropleales</taxon>
        <taxon>Scenedesmaceae</taxon>
        <taxon>Tetradesmus</taxon>
    </lineage>
</organism>
<gene>
    <name evidence="2" type="ORF">OEZ85_000902</name>
</gene>
<dbReference type="EMBL" id="CP126220">
    <property type="protein sequence ID" value="WIA21737.1"/>
    <property type="molecule type" value="Genomic_DNA"/>
</dbReference>
<protein>
    <submittedName>
        <fullName evidence="2">Uncharacterized protein</fullName>
    </submittedName>
</protein>
<name>A0ABY8UN82_TETOB</name>
<sequence length="664" mass="70979">MPVIPEKHQLEDHVHGALAAQFWSQGIENTRSLTGQACTAPCEPQPLRLHAPSGLSRTQFLVAAHAVRVPVFPGFCNEHGGTVLDRVLLQSGGKRWWGALIGRAKLQRGMQQRRSTTLRRNLADPDNYALAATGRLQLSSSTSLKLTAQVDSLAHLQPLLPQGGRIWQQQQQQQQRGWARMGRNSSLAMQLKQQLEGLDLTADLAVNEPSVEGVRRYATTPLRLAVDLAPSSSSRHGSSSSSSSSRLKGLLFRVGLHGVVAPVEGAAAGDAQQQQQQLQQQQQQQALSVHCQGAVALSGSKAVWEASQKPWQAAAAAAKEQRAKRQKQRQRQLEAAQQAVQEQDQQQQQAQLQGQEIALPLLSPAAVQDSIQESGSRLERLRSELGQLRGRVEAGDLQQLGKKEKGGGLLGGLGKEPGGCWSSFLAGPHFKLGQLRGRVEAGDLQQLGNKQKGGGLLGGLGKEPGGCWSSFLAGPHPRWVVVLLFGFGVCLVCVGPWGADGAELFLHQGSFCTCAKQLSRLWGRVEAGDLQQLGKKGKGGGLLGGLGKEPGGCWSSFLAGPHSKDRCVWNALTLSASQQLVGPVRLRGDWRFALDSKHACPSRVGWLQPGAPLALLRHVAGVTPALVDSAVGVDVVVPGAGGLVRLVGWYSPGRKEGGLELRLM</sequence>
<reference evidence="2 3" key="1">
    <citation type="submission" date="2023-05" db="EMBL/GenBank/DDBJ databases">
        <title>A 100% complete, gapless, phased diploid assembly of the Scenedesmus obliquus UTEX 3031 genome.</title>
        <authorList>
            <person name="Biondi T.C."/>
            <person name="Hanschen E.R."/>
            <person name="Kwon T."/>
            <person name="Eng W."/>
            <person name="Kruse C.P.S."/>
            <person name="Koehler S.I."/>
            <person name="Kunde Y."/>
            <person name="Gleasner C.D."/>
            <person name="You Mak K.T."/>
            <person name="Polle J."/>
            <person name="Hovde B.T."/>
            <person name="Starkenburg S.R."/>
        </authorList>
    </citation>
    <scope>NUCLEOTIDE SEQUENCE [LARGE SCALE GENOMIC DNA]</scope>
    <source>
        <strain evidence="2 3">DOE0152z</strain>
    </source>
</reference>
<evidence type="ECO:0000256" key="1">
    <source>
        <dbReference type="SAM" id="MobiDB-lite"/>
    </source>
</evidence>
<dbReference type="PANTHER" id="PTHR34954:SF3">
    <property type="entry name" value="EXPRESSED PROTEIN"/>
    <property type="match status" value="1"/>
</dbReference>
<evidence type="ECO:0000313" key="3">
    <source>
        <dbReference type="Proteomes" id="UP001244341"/>
    </source>
</evidence>